<gene>
    <name evidence="7" type="ORF">SAMN02927897_04320</name>
</gene>
<dbReference type="InterPro" id="IPR051013">
    <property type="entry name" value="MBL_superfamily_lactonases"/>
</dbReference>
<reference evidence="7 8" key="1">
    <citation type="submission" date="2016-10" db="EMBL/GenBank/DDBJ databases">
        <authorList>
            <person name="Varghese N."/>
            <person name="Submissions S."/>
        </authorList>
    </citation>
    <scope>NUCLEOTIDE SEQUENCE [LARGE SCALE GENOMIC DNA]</scope>
    <source>
        <strain evidence="7 8">CGMCC 1.12102</strain>
    </source>
</reference>
<dbReference type="AlphaFoldDB" id="A0A1G4Z9X7"/>
<evidence type="ECO:0000256" key="3">
    <source>
        <dbReference type="ARBA" id="ARBA00022801"/>
    </source>
</evidence>
<evidence type="ECO:0000259" key="6">
    <source>
        <dbReference type="SMART" id="SM00849"/>
    </source>
</evidence>
<evidence type="ECO:0000256" key="4">
    <source>
        <dbReference type="ARBA" id="ARBA00022833"/>
    </source>
</evidence>
<evidence type="ECO:0000313" key="7">
    <source>
        <dbReference type="EMBL" id="SCX62462.1"/>
    </source>
</evidence>
<dbReference type="GeneID" id="23843613"/>
<feature type="signal peptide" evidence="5">
    <location>
        <begin position="1"/>
        <end position="21"/>
    </location>
</feature>
<dbReference type="InterPro" id="IPR036866">
    <property type="entry name" value="RibonucZ/Hydroxyglut_hydro"/>
</dbReference>
<accession>A0A1G4Z9X7</accession>
<evidence type="ECO:0000313" key="8">
    <source>
        <dbReference type="Proteomes" id="UP000183569"/>
    </source>
</evidence>
<dbReference type="PANTHER" id="PTHR42978:SF6">
    <property type="entry name" value="QUORUM-QUENCHING LACTONASE YTNP-RELATED"/>
    <property type="match status" value="1"/>
</dbReference>
<keyword evidence="3" id="KW-0378">Hydrolase</keyword>
<dbReference type="EMBL" id="FMUI01000019">
    <property type="protein sequence ID" value="SCX62462.1"/>
    <property type="molecule type" value="Genomic_DNA"/>
</dbReference>
<dbReference type="GO" id="GO:0046872">
    <property type="term" value="F:metal ion binding"/>
    <property type="evidence" value="ECO:0007669"/>
    <property type="project" value="UniProtKB-KW"/>
</dbReference>
<dbReference type="SMART" id="SM00849">
    <property type="entry name" value="Lactamase_B"/>
    <property type="match status" value="1"/>
</dbReference>
<comment type="similarity">
    <text evidence="1">Belongs to the metallo-beta-lactamase superfamily.</text>
</comment>
<protein>
    <submittedName>
        <fullName evidence="7">Glyoxylase, beta-lactamase superfamily II</fullName>
    </submittedName>
</protein>
<dbReference type="Gene3D" id="3.60.15.10">
    <property type="entry name" value="Ribonuclease Z/Hydroxyacylglutathione hydrolase-like"/>
    <property type="match status" value="1"/>
</dbReference>
<dbReference type="CDD" id="cd07720">
    <property type="entry name" value="OPHC2-like_MBL-fold"/>
    <property type="match status" value="1"/>
</dbReference>
<keyword evidence="2" id="KW-0479">Metal-binding</keyword>
<dbReference type="Proteomes" id="UP000183569">
    <property type="component" value="Unassembled WGS sequence"/>
</dbReference>
<dbReference type="InterPro" id="IPR001279">
    <property type="entry name" value="Metallo-B-lactamas"/>
</dbReference>
<name>A0A1G4Z9X7_9ENTR</name>
<comment type="caution">
    <text evidence="7">The sequence shown here is derived from an EMBL/GenBank/DDBJ whole genome shotgun (WGS) entry which is preliminary data.</text>
</comment>
<dbReference type="RefSeq" id="WP_017459798.1">
    <property type="nucleotide sequence ID" value="NZ_FMUI01000019.1"/>
</dbReference>
<keyword evidence="4" id="KW-0862">Zinc</keyword>
<evidence type="ECO:0000256" key="2">
    <source>
        <dbReference type="ARBA" id="ARBA00022723"/>
    </source>
</evidence>
<feature type="chain" id="PRO_5032932147" evidence="5">
    <location>
        <begin position="22"/>
        <end position="318"/>
    </location>
</feature>
<dbReference type="PANTHER" id="PTHR42978">
    <property type="entry name" value="QUORUM-QUENCHING LACTONASE YTNP-RELATED-RELATED"/>
    <property type="match status" value="1"/>
</dbReference>
<dbReference type="GO" id="GO:0016787">
    <property type="term" value="F:hydrolase activity"/>
    <property type="evidence" value="ECO:0007669"/>
    <property type="project" value="UniProtKB-KW"/>
</dbReference>
<evidence type="ECO:0000256" key="1">
    <source>
        <dbReference type="ARBA" id="ARBA00007749"/>
    </source>
</evidence>
<proteinExistence type="inferred from homology"/>
<dbReference type="Pfam" id="PF00753">
    <property type="entry name" value="Lactamase_B"/>
    <property type="match status" value="1"/>
</dbReference>
<keyword evidence="5" id="KW-0732">Signal</keyword>
<evidence type="ECO:0000256" key="5">
    <source>
        <dbReference type="SAM" id="SignalP"/>
    </source>
</evidence>
<sequence length="318" mass="34258">MKHYPLLLVLATAGLSFGAVAAAPLSTHQPQAPGFYRMAMGDWQITAVSDGTVAVPFDKLLTHITPEQLQERMAQASLPVNAETSINAFVINTGKQLILVDAGAGQLFGDAGGHLPENLRAAGIDPATIDTVLLTHIHADHSGGIQRDGKPVFANATVRVDQRDVDFWLNPAHEKEVEEGQRHTFAESERSLRPVMDAGKLSPFHAPTQIIPGIEAIPAPGHTPGSVIYRVTHGGKTLMLWGDIIHAHPVQLPQPEVAIHFDVNQQQAVTTREKVLAQVAREGDWVAAAHIAFPGIGKVMKAENGYRWVPVNYSAKGN</sequence>
<dbReference type="SUPFAM" id="SSF56281">
    <property type="entry name" value="Metallo-hydrolase/oxidoreductase"/>
    <property type="match status" value="1"/>
</dbReference>
<feature type="domain" description="Metallo-beta-lactamase" evidence="6">
    <location>
        <begin position="85"/>
        <end position="290"/>
    </location>
</feature>
<organism evidence="7 8">
    <name type="scientific">Kosakonia sacchari</name>
    <dbReference type="NCBI Taxonomy" id="1158459"/>
    <lineage>
        <taxon>Bacteria</taxon>
        <taxon>Pseudomonadati</taxon>
        <taxon>Pseudomonadota</taxon>
        <taxon>Gammaproteobacteria</taxon>
        <taxon>Enterobacterales</taxon>
        <taxon>Enterobacteriaceae</taxon>
        <taxon>Kosakonia</taxon>
    </lineage>
</organism>